<protein>
    <recommendedName>
        <fullName evidence="1">BTB domain-containing protein</fullName>
    </recommendedName>
</protein>
<keyword evidence="3" id="KW-1185">Reference proteome</keyword>
<dbReference type="PROSITE" id="PS50097">
    <property type="entry name" value="BTB"/>
    <property type="match status" value="1"/>
</dbReference>
<sequence length="82" mass="9675">HFSVANRRSDVILKIGDEKLHVSKELLAVHSPVFEAMFFGNFSEKENEEVEIKDVIYQELVDLLNVIYVKLWRSRIALFYTF</sequence>
<dbReference type="SUPFAM" id="SSF54695">
    <property type="entry name" value="POZ domain"/>
    <property type="match status" value="1"/>
</dbReference>
<dbReference type="Gene3D" id="3.30.710.10">
    <property type="entry name" value="Potassium Channel Kv1.1, Chain A"/>
    <property type="match status" value="1"/>
</dbReference>
<dbReference type="PANTHER" id="PTHR47022">
    <property type="entry name" value="BTB AND MATH DOMAIN-CONTAINING PROTEIN 36-RELATED"/>
    <property type="match status" value="1"/>
</dbReference>
<dbReference type="InterPro" id="IPR000210">
    <property type="entry name" value="BTB/POZ_dom"/>
</dbReference>
<name>A0AAV5U6D1_9BILA</name>
<evidence type="ECO:0000313" key="2">
    <source>
        <dbReference type="EMBL" id="GMT02087.1"/>
    </source>
</evidence>
<feature type="non-terminal residue" evidence="2">
    <location>
        <position position="1"/>
    </location>
</feature>
<accession>A0AAV5U6D1</accession>
<dbReference type="Pfam" id="PF00651">
    <property type="entry name" value="BTB"/>
    <property type="match status" value="1"/>
</dbReference>
<gene>
    <name evidence="2" type="ORF">PENTCL1PPCAC_24261</name>
</gene>
<dbReference type="Proteomes" id="UP001432027">
    <property type="component" value="Unassembled WGS sequence"/>
</dbReference>
<feature type="domain" description="BTB" evidence="1">
    <location>
        <begin position="9"/>
        <end position="68"/>
    </location>
</feature>
<organism evidence="2 3">
    <name type="scientific">Pristionchus entomophagus</name>
    <dbReference type="NCBI Taxonomy" id="358040"/>
    <lineage>
        <taxon>Eukaryota</taxon>
        <taxon>Metazoa</taxon>
        <taxon>Ecdysozoa</taxon>
        <taxon>Nematoda</taxon>
        <taxon>Chromadorea</taxon>
        <taxon>Rhabditida</taxon>
        <taxon>Rhabditina</taxon>
        <taxon>Diplogasteromorpha</taxon>
        <taxon>Diplogasteroidea</taxon>
        <taxon>Neodiplogasteridae</taxon>
        <taxon>Pristionchus</taxon>
    </lineage>
</organism>
<dbReference type="InterPro" id="IPR011333">
    <property type="entry name" value="SKP1/BTB/POZ_sf"/>
</dbReference>
<evidence type="ECO:0000259" key="1">
    <source>
        <dbReference type="PROSITE" id="PS50097"/>
    </source>
</evidence>
<dbReference type="PANTHER" id="PTHR47022:SF1">
    <property type="entry name" value="BTB AND MATH DOMAIN-CONTAINING PROTEIN 36-RELATED"/>
    <property type="match status" value="1"/>
</dbReference>
<reference evidence="2" key="1">
    <citation type="submission" date="2023-10" db="EMBL/GenBank/DDBJ databases">
        <title>Genome assembly of Pristionchus species.</title>
        <authorList>
            <person name="Yoshida K."/>
            <person name="Sommer R.J."/>
        </authorList>
    </citation>
    <scope>NUCLEOTIDE SEQUENCE</scope>
    <source>
        <strain evidence="2">RS0144</strain>
    </source>
</reference>
<evidence type="ECO:0000313" key="3">
    <source>
        <dbReference type="Proteomes" id="UP001432027"/>
    </source>
</evidence>
<proteinExistence type="predicted"/>
<dbReference type="AlphaFoldDB" id="A0AAV5U6D1"/>
<feature type="non-terminal residue" evidence="2">
    <location>
        <position position="82"/>
    </location>
</feature>
<dbReference type="EMBL" id="BTSX01000005">
    <property type="protein sequence ID" value="GMT02087.1"/>
    <property type="molecule type" value="Genomic_DNA"/>
</dbReference>
<comment type="caution">
    <text evidence="2">The sequence shown here is derived from an EMBL/GenBank/DDBJ whole genome shotgun (WGS) entry which is preliminary data.</text>
</comment>